<name>A0A1H5XH29_9BACT</name>
<dbReference type="InterPro" id="IPR013766">
    <property type="entry name" value="Thioredoxin_domain"/>
</dbReference>
<feature type="compositionally biased region" description="Low complexity" evidence="1">
    <location>
        <begin position="218"/>
        <end position="229"/>
    </location>
</feature>
<feature type="region of interest" description="Disordered" evidence="1">
    <location>
        <begin position="134"/>
        <end position="231"/>
    </location>
</feature>
<dbReference type="STRING" id="1120964.GCA_001313265_07559"/>
<evidence type="ECO:0000259" key="2">
    <source>
        <dbReference type="PROSITE" id="PS51352"/>
    </source>
</evidence>
<reference evidence="4" key="1">
    <citation type="submission" date="2016-10" db="EMBL/GenBank/DDBJ databases">
        <authorList>
            <person name="Varghese N."/>
            <person name="Submissions S."/>
        </authorList>
    </citation>
    <scope>NUCLEOTIDE SEQUENCE [LARGE SCALE GENOMIC DNA]</scope>
    <source>
        <strain evidence="4">DSM 17298</strain>
    </source>
</reference>
<proteinExistence type="predicted"/>
<evidence type="ECO:0000313" key="3">
    <source>
        <dbReference type="EMBL" id="SEG10933.1"/>
    </source>
</evidence>
<dbReference type="PROSITE" id="PS51352">
    <property type="entry name" value="THIOREDOXIN_2"/>
    <property type="match status" value="1"/>
</dbReference>
<keyword evidence="4" id="KW-1185">Reference proteome</keyword>
<sequence length="762" mass="84362">MSDLETPQLGSLFRPTEEGISRPSVFRPDFPGLISSTSITKEMNTLLLILLLGWSIEIPSSKVADSPGAELLNRSDSPHRGGAILPDTFLKYPNGAEVSMLPLHSSGLSTVDGGPILRPPVFSLPSQIDFGLVDQHLDPGAGEGSSSLQPAPVTVSAPNYKTATSLSGAPRSEDNRQLSAVTDPTPQLSLELSGDEGSKLAPDSRGPSTVDRGPKYETASLPTSTSATAGRRSDVSSLASCVLHLASSTPAPPESYQDPVTVTDTLKIPNAYIYGEVVSFTPNDTAYITVWQRFIHEKQWNPAPVQKKFPLQIGNLFEGSYGKRVFELSLPVDDSVSVFSLSLDRYPILENYLLEAGDSIKVLIDLRKGQTLFVGPTGAKYQAQHLIYQLLEATRQDQNPVMVSTPAGVERMVASNTEMYQKAIHQTSSLRKSLRFIQTRADSLHQLSSQKVDFSFQHPAWALYESQKQIMGAQFAQIIPSRIVGHQLLPFFRSARSYADLGQPVFEQLPTQVASLLQVQERYGWDARAPELIELLLHERYLMALQENTKLFPQFDQIDSDIRDRLYARYLISNIEHRAMSQEAFEHAANTVTTPWIRELITQMQKHLVVGADLSSHTFIGFEGNPVAIKDFEGKLVLISFWLSGCVYSEAEFEKVILPTQEHFKDNEEVVFLSASADPRHSVWKSTVESGELTSEYSLSVYAGPENPMIRGMGIRSYPRKVLLDTAGRLLGFQELPRNAEDLIRLIEQKLTSVHPTITHIQ</sequence>
<dbReference type="Gene3D" id="3.40.30.10">
    <property type="entry name" value="Glutaredoxin"/>
    <property type="match status" value="1"/>
</dbReference>
<dbReference type="Proteomes" id="UP000236736">
    <property type="component" value="Unassembled WGS sequence"/>
</dbReference>
<accession>A0A1H5XH29</accession>
<organism evidence="3 4">
    <name type="scientific">Algoriphagus boritolerans DSM 17298 = JCM 18970</name>
    <dbReference type="NCBI Taxonomy" id="1120964"/>
    <lineage>
        <taxon>Bacteria</taxon>
        <taxon>Pseudomonadati</taxon>
        <taxon>Bacteroidota</taxon>
        <taxon>Cytophagia</taxon>
        <taxon>Cytophagales</taxon>
        <taxon>Cyclobacteriaceae</taxon>
        <taxon>Algoriphagus</taxon>
    </lineage>
</organism>
<gene>
    <name evidence="3" type="ORF">SAMN03080598_02523</name>
</gene>
<evidence type="ECO:0000256" key="1">
    <source>
        <dbReference type="SAM" id="MobiDB-lite"/>
    </source>
</evidence>
<feature type="compositionally biased region" description="Polar residues" evidence="1">
    <location>
        <begin position="156"/>
        <end position="167"/>
    </location>
</feature>
<feature type="domain" description="Thioredoxin" evidence="2">
    <location>
        <begin position="608"/>
        <end position="752"/>
    </location>
</feature>
<dbReference type="SUPFAM" id="SSF52833">
    <property type="entry name" value="Thioredoxin-like"/>
    <property type="match status" value="1"/>
</dbReference>
<protein>
    <recommendedName>
        <fullName evidence="2">Thioredoxin domain-containing protein</fullName>
    </recommendedName>
</protein>
<dbReference type="AlphaFoldDB" id="A0A1H5XH29"/>
<dbReference type="EMBL" id="FNVR01000013">
    <property type="protein sequence ID" value="SEG10933.1"/>
    <property type="molecule type" value="Genomic_DNA"/>
</dbReference>
<dbReference type="InterPro" id="IPR036249">
    <property type="entry name" value="Thioredoxin-like_sf"/>
</dbReference>
<evidence type="ECO:0000313" key="4">
    <source>
        <dbReference type="Proteomes" id="UP000236736"/>
    </source>
</evidence>
<feature type="compositionally biased region" description="Polar residues" evidence="1">
    <location>
        <begin position="177"/>
        <end position="190"/>
    </location>
</feature>